<accession>A0AAP0HZV4</accession>
<evidence type="ECO:0000313" key="3">
    <source>
        <dbReference type="EMBL" id="KAK9107698.1"/>
    </source>
</evidence>
<organism evidence="3 4">
    <name type="scientific">Stephania yunnanensis</name>
    <dbReference type="NCBI Taxonomy" id="152371"/>
    <lineage>
        <taxon>Eukaryota</taxon>
        <taxon>Viridiplantae</taxon>
        <taxon>Streptophyta</taxon>
        <taxon>Embryophyta</taxon>
        <taxon>Tracheophyta</taxon>
        <taxon>Spermatophyta</taxon>
        <taxon>Magnoliopsida</taxon>
        <taxon>Ranunculales</taxon>
        <taxon>Menispermaceae</taxon>
        <taxon>Menispermoideae</taxon>
        <taxon>Cissampelideae</taxon>
        <taxon>Stephania</taxon>
    </lineage>
</organism>
<keyword evidence="4" id="KW-1185">Reference proteome</keyword>
<evidence type="ECO:0000313" key="4">
    <source>
        <dbReference type="Proteomes" id="UP001420932"/>
    </source>
</evidence>
<dbReference type="PROSITE" id="PS51354">
    <property type="entry name" value="GLUTAREDOXIN_2"/>
    <property type="match status" value="1"/>
</dbReference>
<dbReference type="SUPFAM" id="SSF52833">
    <property type="entry name" value="Thioredoxin-like"/>
    <property type="match status" value="1"/>
</dbReference>
<dbReference type="EMBL" id="JBBNAF010000010">
    <property type="protein sequence ID" value="KAK9107698.1"/>
    <property type="molecule type" value="Genomic_DNA"/>
</dbReference>
<name>A0AAP0HZV4_9MAGN</name>
<sequence>MGCASSKQPRCRHCKGPITPLPRSYSVPLRRQSDDHAGESHHVVALTSSTLGTLKVGSFEHNDHTTRTTTNCHSEKDGDGDDEGEEKRKSDGFSVELYEAKTWSDMINEKIPKVMPKTPIRTPPGEPETINAWELMEGLEDYSPLRLRNVTADRSFSFHAVTTSSNALLSQLNSNAEELGIASPESKLQENVVKEMRGSEVELNSLNSLNSSPVTSGFDPEIVSTFRKALEELSPVNKVQSMSSKVGGIEKKSFPLDNGAYMASKDFAEVNKGGGDFDFEFSSLAKCPPFGEDKVVIYFTSLRGVRKTYEDCCHVRVILKGFGVQVDERDVSMHYGFREELREILGSEFRGGLPRVFVKGRYIGGAEEIRQMNEDGELEKVLKGCAMAKDGADVCELCGDVRFVPCVRCSGSCKIFIDEGDEECEGEEEIGEFIRCPDCNENGIIRCRVCCH</sequence>
<comment type="caution">
    <text evidence="3">The sequence shown here is derived from an EMBL/GenBank/DDBJ whole genome shotgun (WGS) entry which is preliminary data.</text>
</comment>
<dbReference type="InterPro" id="IPR036249">
    <property type="entry name" value="Thioredoxin-like_sf"/>
</dbReference>
<dbReference type="PANTHER" id="PTHR45669:SF30">
    <property type="entry name" value="OS04G0641300 PROTEIN"/>
    <property type="match status" value="1"/>
</dbReference>
<dbReference type="PANTHER" id="PTHR45669">
    <property type="entry name" value="GLUTAREDOXIN DOMAIN-CONTAINING CYSTEINE-RICH PROTEIN CG12206-RELATED"/>
    <property type="match status" value="1"/>
</dbReference>
<dbReference type="FunFam" id="3.40.30.10:FF:000273">
    <property type="entry name" value="Glutaredoxin family protein"/>
    <property type="match status" value="1"/>
</dbReference>
<dbReference type="Proteomes" id="UP001420932">
    <property type="component" value="Unassembled WGS sequence"/>
</dbReference>
<dbReference type="InterPro" id="IPR002109">
    <property type="entry name" value="Glutaredoxin"/>
</dbReference>
<protein>
    <recommendedName>
        <fullName evidence="2">Glutaredoxin domain-containing protein</fullName>
    </recommendedName>
</protein>
<proteinExistence type="predicted"/>
<dbReference type="Pfam" id="PF00462">
    <property type="entry name" value="Glutaredoxin"/>
    <property type="match status" value="1"/>
</dbReference>
<feature type="region of interest" description="Disordered" evidence="1">
    <location>
        <begin position="58"/>
        <end position="93"/>
    </location>
</feature>
<feature type="domain" description="Glutaredoxin" evidence="2">
    <location>
        <begin position="296"/>
        <end position="363"/>
    </location>
</feature>
<evidence type="ECO:0000259" key="2">
    <source>
        <dbReference type="Pfam" id="PF00462"/>
    </source>
</evidence>
<dbReference type="Gene3D" id="3.40.30.10">
    <property type="entry name" value="Glutaredoxin"/>
    <property type="match status" value="1"/>
</dbReference>
<evidence type="ECO:0000256" key="1">
    <source>
        <dbReference type="SAM" id="MobiDB-lite"/>
    </source>
</evidence>
<dbReference type="AlphaFoldDB" id="A0AAP0HZV4"/>
<dbReference type="CDD" id="cd03031">
    <property type="entry name" value="GRX_GRX_like"/>
    <property type="match status" value="1"/>
</dbReference>
<reference evidence="3 4" key="1">
    <citation type="submission" date="2024-01" db="EMBL/GenBank/DDBJ databases">
        <title>Genome assemblies of Stephania.</title>
        <authorList>
            <person name="Yang L."/>
        </authorList>
    </citation>
    <scope>NUCLEOTIDE SEQUENCE [LARGE SCALE GENOMIC DNA]</scope>
    <source>
        <strain evidence="3">YNDBR</strain>
        <tissue evidence="3">Leaf</tissue>
    </source>
</reference>
<feature type="compositionally biased region" description="Basic and acidic residues" evidence="1">
    <location>
        <begin position="31"/>
        <end position="40"/>
    </location>
</feature>
<dbReference type="Pfam" id="PF23733">
    <property type="entry name" value="GRXCR1-2_C"/>
    <property type="match status" value="1"/>
</dbReference>
<feature type="region of interest" description="Disordered" evidence="1">
    <location>
        <begin position="1"/>
        <end position="40"/>
    </location>
</feature>
<gene>
    <name evidence="3" type="ORF">Syun_023709</name>
</gene>